<name>A0ABQ6PBL3_9SPHN</name>
<sequence>MKLVSQFTSFLKETVNLNQTRIDLLESNVEAIRNFIRQCEWSPRVRGFEEQGSWAHDTIIKPVDGGEFDADLLVVIDPVDGWSAKDYVAKLGKAFADSSVYGSKAKTWDYCVTITYPGERKVDIAPLVRSRKHDGSLEVCNRAADRFDASEPVEFTAWLRERNTLSGSNSFRKVTRLMKYLRDIKTTFTCPSVLLTTLLGMQIHWYDKDSDAFSDVPTTLRTVIGRLDDWLQDRPAKPRVENPKLSSEDFAASWTDTQYLNFRSFIHKYRGWIDEAYLAEDRASSITAWRRVFGEAFAKGEVVEASKANVEGVSRVRALLTSTAAHLDSLVEVVRDYGVSILPDFFYRPPHMLEPSWSKAAHVSRDVHVTATWHQSRNSTPIRVVTPGEVLPRRGGLWFEARIGGGQLLPSGFRVQWRITNTGAAALSLRQGRGDFYTPQQNERRWEELHYRGVHLAEAFIIRMADDVLVGQSPPFHVVIE</sequence>
<dbReference type="Pfam" id="PF18144">
    <property type="entry name" value="SMODS"/>
    <property type="match status" value="1"/>
</dbReference>
<evidence type="ECO:0000313" key="4">
    <source>
        <dbReference type="Proteomes" id="UP001187221"/>
    </source>
</evidence>
<feature type="domain" description="Adenylyl/Guanylyl and SMODS C-terminal sensor" evidence="2">
    <location>
        <begin position="350"/>
        <end position="481"/>
    </location>
</feature>
<accession>A0ABQ6PBL3</accession>
<dbReference type="RefSeq" id="WP_317976282.1">
    <property type="nucleotide sequence ID" value="NZ_BTFW01000003.1"/>
</dbReference>
<dbReference type="InterPro" id="IPR040511">
    <property type="entry name" value="AGS_C"/>
</dbReference>
<keyword evidence="1" id="KW-0051">Antiviral defense</keyword>
<dbReference type="Proteomes" id="UP001187221">
    <property type="component" value="Unassembled WGS sequence"/>
</dbReference>
<gene>
    <name evidence="3" type="ORF">NUTIK01_33550</name>
</gene>
<proteinExistence type="predicted"/>
<evidence type="ECO:0000256" key="1">
    <source>
        <dbReference type="ARBA" id="ARBA00023118"/>
    </source>
</evidence>
<keyword evidence="4" id="KW-1185">Reference proteome</keyword>
<dbReference type="InterPro" id="IPR006116">
    <property type="entry name" value="NT_2-5OAS_ClassI-CCAase"/>
</dbReference>
<dbReference type="CDD" id="cd05400">
    <property type="entry name" value="NT_2-5OAS_ClassI-CCAase"/>
    <property type="match status" value="1"/>
</dbReference>
<dbReference type="EMBL" id="BTFW01000003">
    <property type="protein sequence ID" value="GMM62578.1"/>
    <property type="molecule type" value="Genomic_DNA"/>
</dbReference>
<reference evidence="3 4" key="1">
    <citation type="submission" date="2023-06" db="EMBL/GenBank/DDBJ databases">
        <title>Draft genome sequence of Novosphingobium sp. strain IK01.</title>
        <authorList>
            <person name="Hatamoto M."/>
            <person name="Ikarashi T."/>
            <person name="Yamaguchi T."/>
        </authorList>
    </citation>
    <scope>NUCLEOTIDE SEQUENCE [LARGE SCALE GENOMIC DNA]</scope>
    <source>
        <strain evidence="3 4">IK01</strain>
    </source>
</reference>
<dbReference type="Pfam" id="PF18134">
    <property type="entry name" value="AGS_C"/>
    <property type="match status" value="1"/>
</dbReference>
<comment type="caution">
    <text evidence="3">The sequence shown here is derived from an EMBL/GenBank/DDBJ whole genome shotgun (WGS) entry which is preliminary data.</text>
</comment>
<organism evidence="3 4">
    <name type="scientific">Novosphingobium pituita</name>
    <dbReference type="NCBI Taxonomy" id="3056842"/>
    <lineage>
        <taxon>Bacteria</taxon>
        <taxon>Pseudomonadati</taxon>
        <taxon>Pseudomonadota</taxon>
        <taxon>Alphaproteobacteria</taxon>
        <taxon>Sphingomonadales</taxon>
        <taxon>Sphingomonadaceae</taxon>
        <taxon>Novosphingobium</taxon>
    </lineage>
</organism>
<evidence type="ECO:0000313" key="3">
    <source>
        <dbReference type="EMBL" id="GMM62578.1"/>
    </source>
</evidence>
<evidence type="ECO:0000259" key="2">
    <source>
        <dbReference type="Pfam" id="PF18134"/>
    </source>
</evidence>
<protein>
    <recommendedName>
        <fullName evidence="2">Adenylyl/Guanylyl and SMODS C-terminal sensor domain-containing protein</fullName>
    </recommendedName>
</protein>